<evidence type="ECO:0000256" key="1">
    <source>
        <dbReference type="ARBA" id="ARBA00001947"/>
    </source>
</evidence>
<dbReference type="EMBL" id="WTYG01000001">
    <property type="protein sequence ID" value="MXP34817.1"/>
    <property type="molecule type" value="Genomic_DNA"/>
</dbReference>
<dbReference type="GO" id="GO:0051603">
    <property type="term" value="P:proteolysis involved in protein catabolic process"/>
    <property type="evidence" value="ECO:0007669"/>
    <property type="project" value="TreeGrafter"/>
</dbReference>
<keyword evidence="3" id="KW-0479">Metal-binding</keyword>
<proteinExistence type="predicted"/>
<dbReference type="GeneID" id="93686826"/>
<dbReference type="InterPro" id="IPR001915">
    <property type="entry name" value="Peptidase_M48"/>
</dbReference>
<dbReference type="CDD" id="cd07324">
    <property type="entry name" value="M48C_Oma1-like"/>
    <property type="match status" value="1"/>
</dbReference>
<dbReference type="RefSeq" id="WP_050601541.1">
    <property type="nucleotide sequence ID" value="NZ_JAINWE010000001.1"/>
</dbReference>
<evidence type="ECO:0000313" key="9">
    <source>
        <dbReference type="EMBL" id="MDQ0566461.1"/>
    </source>
</evidence>
<dbReference type="Pfam" id="PF01435">
    <property type="entry name" value="Peptidase_M48"/>
    <property type="match status" value="1"/>
</dbReference>
<feature type="chain" id="PRO_5026005308" evidence="7">
    <location>
        <begin position="23"/>
        <end position="459"/>
    </location>
</feature>
<evidence type="ECO:0000256" key="7">
    <source>
        <dbReference type="SAM" id="SignalP"/>
    </source>
</evidence>
<comment type="caution">
    <text evidence="10">The sequence shown here is derived from an EMBL/GenBank/DDBJ whole genome shotgun (WGS) entry which is preliminary data.</text>
</comment>
<feature type="domain" description="Peptidase M48" evidence="8">
    <location>
        <begin position="33"/>
        <end position="223"/>
    </location>
</feature>
<dbReference type="GO" id="GO:0004222">
    <property type="term" value="F:metalloendopeptidase activity"/>
    <property type="evidence" value="ECO:0007669"/>
    <property type="project" value="InterPro"/>
</dbReference>
<feature type="signal peptide" evidence="7">
    <location>
        <begin position="1"/>
        <end position="22"/>
    </location>
</feature>
<keyword evidence="7" id="KW-0732">Signal</keyword>
<keyword evidence="2 10" id="KW-0645">Protease</keyword>
<name>A0A6I4UAN1_9SPHN</name>
<evidence type="ECO:0000256" key="6">
    <source>
        <dbReference type="ARBA" id="ARBA00023049"/>
    </source>
</evidence>
<evidence type="ECO:0000256" key="2">
    <source>
        <dbReference type="ARBA" id="ARBA00022670"/>
    </source>
</evidence>
<keyword evidence="12" id="KW-1185">Reference proteome</keyword>
<dbReference type="InterPro" id="IPR011990">
    <property type="entry name" value="TPR-like_helical_dom_sf"/>
</dbReference>
<dbReference type="PANTHER" id="PTHR22726">
    <property type="entry name" value="METALLOENDOPEPTIDASE OMA1"/>
    <property type="match status" value="1"/>
</dbReference>
<accession>A0A6I4UAN1</accession>
<evidence type="ECO:0000313" key="12">
    <source>
        <dbReference type="Proteomes" id="UP001238601"/>
    </source>
</evidence>
<evidence type="ECO:0000256" key="5">
    <source>
        <dbReference type="ARBA" id="ARBA00022833"/>
    </source>
</evidence>
<dbReference type="GO" id="GO:0016020">
    <property type="term" value="C:membrane"/>
    <property type="evidence" value="ECO:0007669"/>
    <property type="project" value="TreeGrafter"/>
</dbReference>
<protein>
    <submittedName>
        <fullName evidence="10">M48 family metalloprotease</fullName>
    </submittedName>
    <submittedName>
        <fullName evidence="9">Zn-dependent protease</fullName>
    </submittedName>
</protein>
<evidence type="ECO:0000256" key="3">
    <source>
        <dbReference type="ARBA" id="ARBA00022723"/>
    </source>
</evidence>
<dbReference type="GO" id="GO:0046872">
    <property type="term" value="F:metal ion binding"/>
    <property type="evidence" value="ECO:0007669"/>
    <property type="project" value="UniProtKB-KW"/>
</dbReference>
<dbReference type="SUPFAM" id="SSF48452">
    <property type="entry name" value="TPR-like"/>
    <property type="match status" value="1"/>
</dbReference>
<dbReference type="Gene3D" id="1.25.40.10">
    <property type="entry name" value="Tetratricopeptide repeat domain"/>
    <property type="match status" value="1"/>
</dbReference>
<evidence type="ECO:0000259" key="8">
    <source>
        <dbReference type="Pfam" id="PF01435"/>
    </source>
</evidence>
<dbReference type="EMBL" id="JAUSWK010000002">
    <property type="protein sequence ID" value="MDQ0566461.1"/>
    <property type="molecule type" value="Genomic_DNA"/>
</dbReference>
<keyword evidence="4" id="KW-0378">Hydrolase</keyword>
<dbReference type="AlphaFoldDB" id="A0A6I4UAN1"/>
<dbReference type="Proteomes" id="UP000439914">
    <property type="component" value="Unassembled WGS sequence"/>
</dbReference>
<evidence type="ECO:0000256" key="4">
    <source>
        <dbReference type="ARBA" id="ARBA00022801"/>
    </source>
</evidence>
<dbReference type="Proteomes" id="UP001238601">
    <property type="component" value="Unassembled WGS sequence"/>
</dbReference>
<reference evidence="10 11" key="1">
    <citation type="submission" date="2019-12" db="EMBL/GenBank/DDBJ databases">
        <title>Genomic-based taxomic classification of the family Erythrobacteraceae.</title>
        <authorList>
            <person name="Xu L."/>
        </authorList>
    </citation>
    <scope>NUCLEOTIDE SEQUENCE [LARGE SCALE GENOMIC DNA]</scope>
    <source>
        <strain evidence="10 11">CGMCC 1.8703</strain>
    </source>
</reference>
<reference evidence="9 12" key="2">
    <citation type="submission" date="2023-07" db="EMBL/GenBank/DDBJ databases">
        <title>Genomic Encyclopedia of Type Strains, Phase IV (KMG-IV): sequencing the most valuable type-strain genomes for metagenomic binning, comparative biology and taxonomic classification.</title>
        <authorList>
            <person name="Goeker M."/>
        </authorList>
    </citation>
    <scope>NUCLEOTIDE SEQUENCE [LARGE SCALE GENOMIC DNA]</scope>
    <source>
        <strain evidence="9 12">DSM 14432</strain>
    </source>
</reference>
<comment type="cofactor">
    <cofactor evidence="1">
        <name>Zn(2+)</name>
        <dbReference type="ChEBI" id="CHEBI:29105"/>
    </cofactor>
</comment>
<evidence type="ECO:0000313" key="11">
    <source>
        <dbReference type="Proteomes" id="UP000439914"/>
    </source>
</evidence>
<organism evidence="10 11">
    <name type="scientific">Qipengyuania citrea</name>
    <dbReference type="NCBI Taxonomy" id="225971"/>
    <lineage>
        <taxon>Bacteria</taxon>
        <taxon>Pseudomonadati</taxon>
        <taxon>Pseudomonadota</taxon>
        <taxon>Alphaproteobacteria</taxon>
        <taxon>Sphingomonadales</taxon>
        <taxon>Erythrobacteraceae</taxon>
        <taxon>Qipengyuania</taxon>
    </lineage>
</organism>
<dbReference type="PANTHER" id="PTHR22726:SF1">
    <property type="entry name" value="METALLOENDOPEPTIDASE OMA1, MITOCHONDRIAL"/>
    <property type="match status" value="1"/>
</dbReference>
<evidence type="ECO:0000313" key="10">
    <source>
        <dbReference type="EMBL" id="MXP34817.1"/>
    </source>
</evidence>
<gene>
    <name evidence="10" type="ORF">GRI55_03425</name>
    <name evidence="9" type="ORF">QOZ97_001994</name>
</gene>
<dbReference type="Pfam" id="PF13432">
    <property type="entry name" value="TPR_16"/>
    <property type="match status" value="2"/>
</dbReference>
<keyword evidence="6 10" id="KW-0482">Metalloprotease</keyword>
<keyword evidence="5" id="KW-0862">Zinc</keyword>
<dbReference type="InterPro" id="IPR051156">
    <property type="entry name" value="Mito/Outer_Membr_Metalloprot"/>
</dbReference>
<sequence>MRLIARLLAFLAAATLAAQPLAAQSILRDAETEAFLDEISAPLIEAAGLEPDNVDIVLINDPSINAFVAGGQAVYLHSGLIDAADSAEEVQGVIAHELGHITGGHILRYGEGMAAASRISLLSMIAGIGAALAGAGDAAMGIMMAGQQAAMGNFLSFSRTQESSADFAGAQYLSDAGISGRGSLEFFGKLLNQEYRYGYSQSDEAGFYRTHPLSGDRISALREVYEGDPAWERPPDPRNQANFERVKAKLTGYISKPSVTLRKYPETDQSIPALYARAYAYHSNARVDLALDAADQLLAKDPADPYFLELKGQVLLESGRPHEALDPLRRATAMTNAEPLIASLFGHALIATEDDGNFEEAERVLRAAVGRDRRNPFAWYQLGVVYAARGDTARARLASAEQQVMNRQYGLALRSAQAAEYGLEHGTPDWIRAQDIGMQARALLERQCEMERGRDCAPG</sequence>
<dbReference type="Gene3D" id="3.30.2010.10">
    <property type="entry name" value="Metalloproteases ('zincins'), catalytic domain"/>
    <property type="match status" value="1"/>
</dbReference>